<sequence length="76" mass="9240">MDWNEFEKFFRKVTNEIDEQFDPNSEYFKNTVDQLKANSNGQFSDEYIYLLALHECSKKYNETLIYSVVHKFLKEE</sequence>
<gene>
    <name evidence="1" type="ORF">SSLFYP27_01054</name>
</gene>
<reference evidence="1" key="1">
    <citation type="submission" date="2019-11" db="EMBL/GenBank/DDBJ databases">
        <authorList>
            <person name="Feng L."/>
        </authorList>
    </citation>
    <scope>NUCLEOTIDE SEQUENCE</scope>
    <source>
        <strain evidence="1">SsimulansLFYP27</strain>
    </source>
</reference>
<organism evidence="1">
    <name type="scientific">Staphylococcus simulans</name>
    <dbReference type="NCBI Taxonomy" id="1286"/>
    <lineage>
        <taxon>Bacteria</taxon>
        <taxon>Bacillati</taxon>
        <taxon>Bacillota</taxon>
        <taxon>Bacilli</taxon>
        <taxon>Bacillales</taxon>
        <taxon>Staphylococcaceae</taxon>
        <taxon>Staphylococcus</taxon>
    </lineage>
</organism>
<dbReference type="InterPro" id="IPR057995">
    <property type="entry name" value="Phage_80a_gp11"/>
</dbReference>
<name>A0A6N3B112_STASI</name>
<protein>
    <submittedName>
        <fullName evidence="1">Uncharacterized protein</fullName>
    </submittedName>
</protein>
<evidence type="ECO:0000313" key="1">
    <source>
        <dbReference type="EMBL" id="VYT95526.1"/>
    </source>
</evidence>
<proteinExistence type="predicted"/>
<dbReference type="AlphaFoldDB" id="A0A6N3B112"/>
<accession>A0A6N3B112</accession>
<dbReference type="RefSeq" id="WP_156666628.1">
    <property type="nucleotide sequence ID" value="NZ_CACRUO010000027.1"/>
</dbReference>
<dbReference type="EMBL" id="CACRUO010000027">
    <property type="protein sequence ID" value="VYT95526.1"/>
    <property type="molecule type" value="Genomic_DNA"/>
</dbReference>
<dbReference type="Pfam" id="PF25605">
    <property type="entry name" value="Phage_80a_gp11"/>
    <property type="match status" value="1"/>
</dbReference>